<proteinExistence type="predicted"/>
<dbReference type="RefSeq" id="WP_169397008.1">
    <property type="nucleotide sequence ID" value="NZ_BAAAJH010000009.1"/>
</dbReference>
<name>A0ABX1RIB6_9PSEU</name>
<gene>
    <name evidence="1" type="ORF">HF577_17845</name>
</gene>
<evidence type="ECO:0008006" key="3">
    <source>
        <dbReference type="Google" id="ProtNLM"/>
    </source>
</evidence>
<dbReference type="EMBL" id="JAAXKY010000055">
    <property type="protein sequence ID" value="NMH78941.1"/>
    <property type="molecule type" value="Genomic_DNA"/>
</dbReference>
<sequence length="90" mass="9977">MMATYQYRCPECGPWVAALPMSSAGAARTTGRWPRRRRHPLSSTFTGQGLVRHRLREEAGRDVPEVVVVNAQAARRRPGTALRPTALPLP</sequence>
<dbReference type="Proteomes" id="UP001296706">
    <property type="component" value="Unassembled WGS sequence"/>
</dbReference>
<protein>
    <recommendedName>
        <fullName evidence="3">FmdB family regulatory protein</fullName>
    </recommendedName>
</protein>
<evidence type="ECO:0000313" key="2">
    <source>
        <dbReference type="Proteomes" id="UP001296706"/>
    </source>
</evidence>
<reference evidence="1 2" key="1">
    <citation type="submission" date="2020-04" db="EMBL/GenBank/DDBJ databases">
        <authorList>
            <person name="Klaysubun C."/>
            <person name="Duangmal K."/>
            <person name="Lipun K."/>
        </authorList>
    </citation>
    <scope>NUCLEOTIDE SEQUENCE [LARGE SCALE GENOMIC DNA]</scope>
    <source>
        <strain evidence="1 2">JCM 11839</strain>
    </source>
</reference>
<keyword evidence="2" id="KW-1185">Reference proteome</keyword>
<organism evidence="1 2">
    <name type="scientific">Pseudonocardia xinjiangensis</name>
    <dbReference type="NCBI Taxonomy" id="75289"/>
    <lineage>
        <taxon>Bacteria</taxon>
        <taxon>Bacillati</taxon>
        <taxon>Actinomycetota</taxon>
        <taxon>Actinomycetes</taxon>
        <taxon>Pseudonocardiales</taxon>
        <taxon>Pseudonocardiaceae</taxon>
        <taxon>Pseudonocardia</taxon>
    </lineage>
</organism>
<accession>A0ABX1RIB6</accession>
<comment type="caution">
    <text evidence="1">The sequence shown here is derived from an EMBL/GenBank/DDBJ whole genome shotgun (WGS) entry which is preliminary data.</text>
</comment>
<evidence type="ECO:0000313" key="1">
    <source>
        <dbReference type="EMBL" id="NMH78941.1"/>
    </source>
</evidence>